<protein>
    <submittedName>
        <fullName evidence="3">Uncharacterized protein</fullName>
    </submittedName>
</protein>
<reference evidence="3" key="1">
    <citation type="submission" date="2020-01" db="EMBL/GenBank/DDBJ databases">
        <title>Whole-genome analyses of novel actinobacteria.</title>
        <authorList>
            <person name="Sahin N."/>
        </authorList>
    </citation>
    <scope>NUCLEOTIDE SEQUENCE</scope>
    <source>
        <strain evidence="3">YC537</strain>
    </source>
</reference>
<keyword evidence="2" id="KW-0472">Membrane</keyword>
<keyword evidence="2" id="KW-1133">Transmembrane helix</keyword>
<accession>A0A964XPE4</accession>
<feature type="transmembrane region" description="Helical" evidence="2">
    <location>
        <begin position="111"/>
        <end position="133"/>
    </location>
</feature>
<feature type="transmembrane region" description="Helical" evidence="2">
    <location>
        <begin position="89"/>
        <end position="105"/>
    </location>
</feature>
<dbReference type="RefSeq" id="WP_161702658.1">
    <property type="nucleotide sequence ID" value="NZ_JAAAHS010000289.1"/>
</dbReference>
<organism evidence="3 4">
    <name type="scientific">Streptomyces boluensis</name>
    <dbReference type="NCBI Taxonomy" id="1775135"/>
    <lineage>
        <taxon>Bacteria</taxon>
        <taxon>Bacillati</taxon>
        <taxon>Actinomycetota</taxon>
        <taxon>Actinomycetes</taxon>
        <taxon>Kitasatosporales</taxon>
        <taxon>Streptomycetaceae</taxon>
        <taxon>Streptomyces</taxon>
    </lineage>
</organism>
<dbReference type="AlphaFoldDB" id="A0A964XPE4"/>
<evidence type="ECO:0000256" key="2">
    <source>
        <dbReference type="SAM" id="Phobius"/>
    </source>
</evidence>
<keyword evidence="2" id="KW-0812">Transmembrane</keyword>
<evidence type="ECO:0000256" key="1">
    <source>
        <dbReference type="SAM" id="MobiDB-lite"/>
    </source>
</evidence>
<evidence type="ECO:0000313" key="3">
    <source>
        <dbReference type="EMBL" id="NBE55161.1"/>
    </source>
</evidence>
<dbReference type="OrthoDB" id="4179787at2"/>
<dbReference type="Proteomes" id="UP000598297">
    <property type="component" value="Unassembled WGS sequence"/>
</dbReference>
<evidence type="ECO:0000313" key="4">
    <source>
        <dbReference type="Proteomes" id="UP000598297"/>
    </source>
</evidence>
<keyword evidence="4" id="KW-1185">Reference proteome</keyword>
<name>A0A964XPE4_9ACTN</name>
<feature type="region of interest" description="Disordered" evidence="1">
    <location>
        <begin position="27"/>
        <end position="51"/>
    </location>
</feature>
<gene>
    <name evidence="3" type="ORF">GUY60_27805</name>
</gene>
<proteinExistence type="predicted"/>
<feature type="compositionally biased region" description="Basic and acidic residues" evidence="1">
    <location>
        <begin position="33"/>
        <end position="51"/>
    </location>
</feature>
<sequence length="300" mass="32956">MDTSSATREARGALRYLAGIRNRRQGCAAHSTAHGEAHPEAHPDTRPEARPDLQVPLYPPDTRPAVLVRNTLVRLNAPRFAEARTANRWWLLALLALSAVQFSMTPQARPYAAWAAVALMTWLLARVYALGLTEKRQRRYEQRWLAARSTALRDTWFEVVGCTVQARPGTANDGRRAVSYVPARPADVRALLARQAEERAAGRSSRLTVEFTFPLPGSPYAALEVVDADLTDVDLVTTARGGGVRFPHAAYHPESPRSPRERHRPTRGTFWVLGVPVLALAAPGDESRAGAGRYDESVGG</sequence>
<dbReference type="EMBL" id="JAAAHS010000289">
    <property type="protein sequence ID" value="NBE55161.1"/>
    <property type="molecule type" value="Genomic_DNA"/>
</dbReference>
<comment type="caution">
    <text evidence="3">The sequence shown here is derived from an EMBL/GenBank/DDBJ whole genome shotgun (WGS) entry which is preliminary data.</text>
</comment>